<feature type="domain" description="RING-type" evidence="3">
    <location>
        <begin position="10"/>
        <end position="49"/>
    </location>
</feature>
<accession>A0A0G4EEY5</accession>
<feature type="domain" description="Ubiquitin-like" evidence="2">
    <location>
        <begin position="97"/>
        <end position="173"/>
    </location>
</feature>
<dbReference type="Gene3D" id="3.10.20.90">
    <property type="entry name" value="Phosphatidylinositol 3-kinase Catalytic Subunit, Chain A, domain 1"/>
    <property type="match status" value="1"/>
</dbReference>
<dbReference type="SUPFAM" id="SSF57850">
    <property type="entry name" value="RING/U-box"/>
    <property type="match status" value="1"/>
</dbReference>
<dbReference type="InterPro" id="IPR050158">
    <property type="entry name" value="Ubiquitin_ubiquitin-like"/>
</dbReference>
<dbReference type="Proteomes" id="UP000041254">
    <property type="component" value="Unassembled WGS sequence"/>
</dbReference>
<protein>
    <recommendedName>
        <fullName evidence="6">RING-type domain-containing protein</fullName>
    </recommendedName>
</protein>
<keyword evidence="1" id="KW-0863">Zinc-finger</keyword>
<dbReference type="Pfam" id="PF14634">
    <property type="entry name" value="zf-RING_5"/>
    <property type="match status" value="1"/>
</dbReference>
<dbReference type="PANTHER" id="PTHR10666">
    <property type="entry name" value="UBIQUITIN"/>
    <property type="match status" value="1"/>
</dbReference>
<dbReference type="GO" id="GO:0008270">
    <property type="term" value="F:zinc ion binding"/>
    <property type="evidence" value="ECO:0007669"/>
    <property type="project" value="UniProtKB-KW"/>
</dbReference>
<dbReference type="InterPro" id="IPR000626">
    <property type="entry name" value="Ubiquitin-like_dom"/>
</dbReference>
<evidence type="ECO:0000313" key="4">
    <source>
        <dbReference type="EMBL" id="CEL93951.1"/>
    </source>
</evidence>
<gene>
    <name evidence="4" type="ORF">Vbra_20296</name>
</gene>
<dbReference type="InterPro" id="IPR013083">
    <property type="entry name" value="Znf_RING/FYVE/PHD"/>
</dbReference>
<dbReference type="InterPro" id="IPR001841">
    <property type="entry name" value="Znf_RING"/>
</dbReference>
<name>A0A0G4EEY5_VITBC</name>
<organism evidence="4 5">
    <name type="scientific">Vitrella brassicaformis (strain CCMP3155)</name>
    <dbReference type="NCBI Taxonomy" id="1169540"/>
    <lineage>
        <taxon>Eukaryota</taxon>
        <taxon>Sar</taxon>
        <taxon>Alveolata</taxon>
        <taxon>Colpodellida</taxon>
        <taxon>Vitrellaceae</taxon>
        <taxon>Vitrella</taxon>
    </lineage>
</organism>
<dbReference type="OrthoDB" id="428577at2759"/>
<dbReference type="EMBL" id="CDMY01000200">
    <property type="protein sequence ID" value="CEL93951.1"/>
    <property type="molecule type" value="Genomic_DNA"/>
</dbReference>
<dbReference type="Pfam" id="PF00240">
    <property type="entry name" value="ubiquitin"/>
    <property type="match status" value="1"/>
</dbReference>
<dbReference type="AlphaFoldDB" id="A0A0G4EEY5"/>
<keyword evidence="1" id="KW-0479">Metal-binding</keyword>
<dbReference type="PROSITE" id="PS50053">
    <property type="entry name" value="UBIQUITIN_2"/>
    <property type="match status" value="1"/>
</dbReference>
<dbReference type="SUPFAM" id="SSF54236">
    <property type="entry name" value="Ubiquitin-like"/>
    <property type="match status" value="1"/>
</dbReference>
<dbReference type="Gene3D" id="3.30.40.10">
    <property type="entry name" value="Zinc/RING finger domain, C3HC4 (zinc finger)"/>
    <property type="match status" value="1"/>
</dbReference>
<evidence type="ECO:0000313" key="5">
    <source>
        <dbReference type="Proteomes" id="UP000041254"/>
    </source>
</evidence>
<dbReference type="PROSITE" id="PS50089">
    <property type="entry name" value="ZF_RING_2"/>
    <property type="match status" value="1"/>
</dbReference>
<evidence type="ECO:0000256" key="1">
    <source>
        <dbReference type="PROSITE-ProRule" id="PRU00175"/>
    </source>
</evidence>
<dbReference type="STRING" id="1169540.A0A0G4EEY5"/>
<dbReference type="PhylomeDB" id="A0A0G4EEY5"/>
<proteinExistence type="predicted"/>
<evidence type="ECO:0008006" key="6">
    <source>
        <dbReference type="Google" id="ProtNLM"/>
    </source>
</evidence>
<dbReference type="VEuPathDB" id="CryptoDB:Vbra_20296"/>
<keyword evidence="5" id="KW-1185">Reference proteome</keyword>
<evidence type="ECO:0000259" key="3">
    <source>
        <dbReference type="PROSITE" id="PS50089"/>
    </source>
</evidence>
<sequence>MDNFLKFFTCQVCQEIYSDERKPYVAPCGHSICLGCCASLTDNKCPTCRVALPSARERNFSVDLLNAALSVEGVTEREREKIAERVLAKFRQESTVIALFVKNLKGATMCFDIRPSATVRKLKEMVKGREGIEIAHQRLIYAGKQLDDNDKTLRDYGIQKNDTVHLVLRLRGG</sequence>
<dbReference type="SMART" id="SM00184">
    <property type="entry name" value="RING"/>
    <property type="match status" value="1"/>
</dbReference>
<dbReference type="SMART" id="SM00213">
    <property type="entry name" value="UBQ"/>
    <property type="match status" value="1"/>
</dbReference>
<dbReference type="FunFam" id="3.10.20.90:FF:000205">
    <property type="entry name" value="2'-5'-oligoadenylate synthase-like protein 2"/>
    <property type="match status" value="1"/>
</dbReference>
<evidence type="ECO:0000259" key="2">
    <source>
        <dbReference type="PROSITE" id="PS50053"/>
    </source>
</evidence>
<dbReference type="PRINTS" id="PR00348">
    <property type="entry name" value="UBIQUITIN"/>
</dbReference>
<keyword evidence="1" id="KW-0862">Zinc</keyword>
<dbReference type="InParanoid" id="A0A0G4EEY5"/>
<reference evidence="4 5" key="1">
    <citation type="submission" date="2014-11" db="EMBL/GenBank/DDBJ databases">
        <authorList>
            <person name="Zhu J."/>
            <person name="Qi W."/>
            <person name="Song R."/>
        </authorList>
    </citation>
    <scope>NUCLEOTIDE SEQUENCE [LARGE SCALE GENOMIC DNA]</scope>
</reference>
<dbReference type="InterPro" id="IPR029071">
    <property type="entry name" value="Ubiquitin-like_domsf"/>
</dbReference>
<dbReference type="InterPro" id="IPR019956">
    <property type="entry name" value="Ubiquitin_dom"/>
</dbReference>